<evidence type="ECO:0000256" key="2">
    <source>
        <dbReference type="ARBA" id="ARBA00006131"/>
    </source>
</evidence>
<comment type="function">
    <text evidence="6">Self-assembles to form an icosahedral capsid.</text>
</comment>
<dbReference type="RefSeq" id="YP_001109584.1">
    <property type="nucleotide sequence ID" value="NC_009225.1"/>
</dbReference>
<dbReference type="Proteomes" id="UP000118000">
    <property type="component" value="Segment"/>
</dbReference>
<comment type="similarity">
    <text evidence="2 6">Belongs to the anelloviridae capsid protein family.</text>
</comment>
<dbReference type="DNASU" id="5142341"/>
<evidence type="ECO:0000313" key="8">
    <source>
        <dbReference type="EMBL" id="BAF49423.1"/>
    </source>
</evidence>
<dbReference type="GeneID" id="5142341"/>
<dbReference type="EMBL" id="AB290917">
    <property type="protein sequence ID" value="BAF49423.1"/>
    <property type="molecule type" value="Genomic_DNA"/>
</dbReference>
<accession>A4GZ93</accession>
<reference evidence="8 9" key="1">
    <citation type="journal article" date="2007" name="J. Gen. Virol.">
        <title>Identification and genomic characterization of a novel human torque teno virus of 3.2 kb.</title>
        <authorList>
            <person name="Ninomiya M."/>
            <person name="Nishizawa T."/>
            <person name="Takahashi M."/>
            <person name="Lorenzo F.R."/>
            <person name="Shimosegawa T."/>
            <person name="Okamoto H."/>
        </authorList>
    </citation>
    <scope>NUCLEOTIDE SEQUENCE [LARGE SCALE GENOMIC DNA]</scope>
    <source>
        <strain evidence="8">MD1-032</strain>
    </source>
</reference>
<feature type="region of interest" description="Disordered" evidence="7">
    <location>
        <begin position="22"/>
        <end position="55"/>
    </location>
</feature>
<keyword evidence="4 6" id="KW-0167">Capsid protein</keyword>
<keyword evidence="5 6" id="KW-0946">Virion</keyword>
<evidence type="ECO:0000256" key="3">
    <source>
        <dbReference type="ARBA" id="ARBA00022431"/>
    </source>
</evidence>
<organism evidence="8 9">
    <name type="scientific">Torque teno midi virus 1</name>
    <dbReference type="NCBI Taxonomy" id="687379"/>
    <lineage>
        <taxon>Viruses</taxon>
        <taxon>Monodnaviria</taxon>
        <taxon>Shotokuvirae</taxon>
        <taxon>Commensaviricota</taxon>
        <taxon>Cardeaviricetes</taxon>
        <taxon>Sanitavirales</taxon>
        <taxon>Anelloviridae</taxon>
        <taxon>Gammatorquevirus</taxon>
        <taxon>Gammatorquevirus homidi1</taxon>
    </lineage>
</organism>
<dbReference type="GO" id="GO:0039615">
    <property type="term" value="C:T=1 icosahedral viral capsid"/>
    <property type="evidence" value="ECO:0007669"/>
    <property type="project" value="UniProtKB-UniRule"/>
</dbReference>
<dbReference type="OrthoDB" id="3295at10239"/>
<evidence type="ECO:0000256" key="6">
    <source>
        <dbReference type="RuleBase" id="RU361230"/>
    </source>
</evidence>
<evidence type="ECO:0000256" key="4">
    <source>
        <dbReference type="ARBA" id="ARBA00022561"/>
    </source>
</evidence>
<evidence type="ECO:0000313" key="9">
    <source>
        <dbReference type="Proteomes" id="UP000118000"/>
    </source>
</evidence>
<evidence type="ECO:0000256" key="7">
    <source>
        <dbReference type="SAM" id="MobiDB-lite"/>
    </source>
</evidence>
<keyword evidence="3 6" id="KW-1140">T=1 icosahedral capsid protein</keyword>
<feature type="region of interest" description="Disordered" evidence="7">
    <location>
        <begin position="575"/>
        <end position="595"/>
    </location>
</feature>
<sequence length="673" mass="80388">MPFWWGRRRKFWYGRQYRRKRKPYQRRKKRRIFRRPKYRRSTRRRRRRRRKVRRKKKTLIVRQWQPDSIVLCKIKGYDSIIWGAEGTQFQCSTHEMYEYTRQKYPGGGGFGVQLYSLEYLYDQWKLRNNIWTKTNEYKDLCRYLKCVMTFYRHQYIDFVIVYERQPPFEIDKLTYMKYHPYMLLQRKHKIILPSQTTNPRGKLKKRKVVKPPKQMLSKWFFQQQFAKYDLVLIAAAACSLRYPRIGCCNENRMITLYCLNTKFYQDTEWGATKQYPHYFKPYATINKNLVFVSNYGGKKTEYNIGTWIETDQSPEGNLARYYRSISKDGGYFSPKILQAYQTKVNSVDYKPLPIILGRYNPAIDDGKGNKIYLQTIMNGHWGLPQKTPDYIIEEVPLWLGFWGYYNYLKQTRTEAIFPLHMFVVQSKYIQTQQTETPNNFWAFIDNSFIQGKNPWDSIITYSEQKLWFPTVAWQLKTINAICESGPYVPKLDNQTYSTWELATQYSFHFKWGGPQISDQPVEDPGNKNKYDVPDTVKEALQVINPAKNIAATMFHDWDYRRGCITSTAIKRMQQNLPTDSSLESDSDSEPAPKKKRLLPVLHDPQKKTEKINKCLLSLCEESTCQEQETPENIQQLIKQQQQQQQKLKHNLLVLIKDLKVKQRLLQLQTGVLE</sequence>
<dbReference type="InterPro" id="IPR004219">
    <property type="entry name" value="TTvirus_Unk"/>
</dbReference>
<dbReference type="Pfam" id="PF02956">
    <property type="entry name" value="TT_ORF1"/>
    <property type="match status" value="1"/>
</dbReference>
<keyword evidence="9" id="KW-1185">Reference proteome</keyword>
<proteinExistence type="inferred from homology"/>
<evidence type="ECO:0000256" key="5">
    <source>
        <dbReference type="ARBA" id="ARBA00022844"/>
    </source>
</evidence>
<dbReference type="KEGG" id="vg:5142341"/>
<protein>
    <recommendedName>
        <fullName evidence="6">Capsid protein</fullName>
    </recommendedName>
</protein>
<evidence type="ECO:0000256" key="1">
    <source>
        <dbReference type="ARBA" id="ARBA00004328"/>
    </source>
</evidence>
<name>A4GZ93_9VIRU</name>
<comment type="subcellular location">
    <subcellularLocation>
        <location evidence="1 6">Virion</location>
    </subcellularLocation>
</comment>